<accession>A0A2A6E385</accession>
<organism evidence="1 2">
    <name type="scientific">Candidatus Reconcilbacillus cellulovorans</name>
    <dbReference type="NCBI Taxonomy" id="1906605"/>
    <lineage>
        <taxon>Bacteria</taxon>
        <taxon>Bacillati</taxon>
        <taxon>Bacillota</taxon>
        <taxon>Bacilli</taxon>
        <taxon>Bacillales</taxon>
        <taxon>Paenibacillaceae</taxon>
        <taxon>Candidatus Reconcilbacillus</taxon>
    </lineage>
</organism>
<dbReference type="Proteomes" id="UP000243688">
    <property type="component" value="Unassembled WGS sequence"/>
</dbReference>
<gene>
    <name evidence="1" type="ORF">BLM47_01540</name>
</gene>
<reference evidence="1 2" key="1">
    <citation type="submission" date="2016-12" db="EMBL/GenBank/DDBJ databases">
        <title>Candidatus Reconcilibacillus cellulovorans genome.</title>
        <authorList>
            <person name="Kolinko S."/>
            <person name="Wu Y.-W."/>
            <person name="Tachea F."/>
            <person name="Denzel E."/>
            <person name="Hiras J."/>
            <person name="Baecker N."/>
            <person name="Chan L.J."/>
            <person name="Eichorst S.A."/>
            <person name="Frey D."/>
            <person name="Adams P.D."/>
            <person name="Pray T."/>
            <person name="Tanjore D."/>
            <person name="Petzold C.J."/>
            <person name="Gladden J.M."/>
            <person name="Simmons B.A."/>
            <person name="Singer S.W."/>
        </authorList>
    </citation>
    <scope>NUCLEOTIDE SEQUENCE [LARGE SCALE GENOMIC DNA]</scope>
    <source>
        <strain evidence="1">JTherm</strain>
    </source>
</reference>
<name>A0A2A6E385_9BACL</name>
<protein>
    <submittedName>
        <fullName evidence="1">Uncharacterized protein</fullName>
    </submittedName>
</protein>
<dbReference type="AlphaFoldDB" id="A0A2A6E385"/>
<evidence type="ECO:0000313" key="1">
    <source>
        <dbReference type="EMBL" id="PDO11455.1"/>
    </source>
</evidence>
<dbReference type="EMBL" id="MOXJ01000002">
    <property type="protein sequence ID" value="PDO11455.1"/>
    <property type="molecule type" value="Genomic_DNA"/>
</dbReference>
<proteinExistence type="predicted"/>
<sequence>MAVLANRDEEVQKFRKEALGGRLLSSQEVPKWIEKQVKKEGRTLTISFDVPAETISFDVLAEEGWQKKNTGAD</sequence>
<comment type="caution">
    <text evidence="1">The sequence shown here is derived from an EMBL/GenBank/DDBJ whole genome shotgun (WGS) entry which is preliminary data.</text>
</comment>
<evidence type="ECO:0000313" key="2">
    <source>
        <dbReference type="Proteomes" id="UP000243688"/>
    </source>
</evidence>